<comment type="subcellular location">
    <subcellularLocation>
        <location evidence="4">Membrane</location>
        <topology evidence="4">Single-pass type II membrane protein</topology>
    </subcellularLocation>
</comment>
<evidence type="ECO:0000259" key="5">
    <source>
        <dbReference type="Pfam" id="PF10502"/>
    </source>
</evidence>
<evidence type="ECO:0000256" key="3">
    <source>
        <dbReference type="PIRSR" id="PIRSR600223-1"/>
    </source>
</evidence>
<dbReference type="Gene3D" id="2.10.109.10">
    <property type="entry name" value="Umud Fragment, subunit A"/>
    <property type="match status" value="1"/>
</dbReference>
<name>A0A7W8LMP5_9SPIR</name>
<dbReference type="InterPro" id="IPR000223">
    <property type="entry name" value="Pept_S26A_signal_pept_1"/>
</dbReference>
<keyword evidence="4" id="KW-0472">Membrane</keyword>
<dbReference type="PANTHER" id="PTHR43390:SF1">
    <property type="entry name" value="CHLOROPLAST PROCESSING PEPTIDASE"/>
    <property type="match status" value="1"/>
</dbReference>
<feature type="active site" evidence="3">
    <location>
        <position position="97"/>
    </location>
</feature>
<dbReference type="SUPFAM" id="SSF51306">
    <property type="entry name" value="LexA/Signal peptidase"/>
    <property type="match status" value="1"/>
</dbReference>
<gene>
    <name evidence="6" type="ORF">HNP76_001891</name>
</gene>
<dbReference type="EC" id="3.4.21.89" evidence="4"/>
<dbReference type="Proteomes" id="UP000518887">
    <property type="component" value="Unassembled WGS sequence"/>
</dbReference>
<keyword evidence="4" id="KW-0812">Transmembrane</keyword>
<evidence type="ECO:0000256" key="2">
    <source>
        <dbReference type="ARBA" id="ARBA00019232"/>
    </source>
</evidence>
<feature type="active site" evidence="3">
    <location>
        <position position="45"/>
    </location>
</feature>
<dbReference type="AlphaFoldDB" id="A0A7W8LMP5"/>
<dbReference type="PRINTS" id="PR00727">
    <property type="entry name" value="LEADERPTASE"/>
</dbReference>
<keyword evidence="4" id="KW-0645">Protease</keyword>
<evidence type="ECO:0000256" key="1">
    <source>
        <dbReference type="ARBA" id="ARBA00009370"/>
    </source>
</evidence>
<dbReference type="CDD" id="cd06530">
    <property type="entry name" value="S26_SPase_I"/>
    <property type="match status" value="1"/>
</dbReference>
<comment type="catalytic activity">
    <reaction evidence="4">
        <text>Cleavage of hydrophobic, N-terminal signal or leader sequences from secreted and periplasmic proteins.</text>
        <dbReference type="EC" id="3.4.21.89"/>
    </reaction>
</comment>
<evidence type="ECO:0000313" key="7">
    <source>
        <dbReference type="Proteomes" id="UP000518887"/>
    </source>
</evidence>
<proteinExistence type="inferred from homology"/>
<keyword evidence="4" id="KW-1133">Transmembrane helix</keyword>
<dbReference type="RefSeq" id="WP_184659846.1">
    <property type="nucleotide sequence ID" value="NZ_CP031518.1"/>
</dbReference>
<dbReference type="PANTHER" id="PTHR43390">
    <property type="entry name" value="SIGNAL PEPTIDASE I"/>
    <property type="match status" value="1"/>
</dbReference>
<feature type="transmembrane region" description="Helical" evidence="4">
    <location>
        <begin position="16"/>
        <end position="36"/>
    </location>
</feature>
<dbReference type="GO" id="GO:0016020">
    <property type="term" value="C:membrane"/>
    <property type="evidence" value="ECO:0007669"/>
    <property type="project" value="UniProtKB-SubCell"/>
</dbReference>
<sequence length="178" mass="19908">MENLPERIHFSKSNKILCLIVCLGLILGLLLKLFVFEILTVSGESMYPAIKDGERLFVSKCAYGIAQPYGEKLLLQWKGPERGDVVIYLYNNKIVVKRCIALGGDKLEILSNSDYNYILKAGDFSIPLSQIQYLKLKDSASVPQGYILAIGDNHEVSVDSRTYGFVSERNILGKVLCK</sequence>
<evidence type="ECO:0000313" key="6">
    <source>
        <dbReference type="EMBL" id="MBB5226518.1"/>
    </source>
</evidence>
<dbReference type="Pfam" id="PF10502">
    <property type="entry name" value="Peptidase_S26"/>
    <property type="match status" value="1"/>
</dbReference>
<dbReference type="GO" id="GO:0006465">
    <property type="term" value="P:signal peptide processing"/>
    <property type="evidence" value="ECO:0007669"/>
    <property type="project" value="InterPro"/>
</dbReference>
<evidence type="ECO:0000256" key="4">
    <source>
        <dbReference type="RuleBase" id="RU362042"/>
    </source>
</evidence>
<accession>A0A7W8LMP5</accession>
<dbReference type="GO" id="GO:0004252">
    <property type="term" value="F:serine-type endopeptidase activity"/>
    <property type="evidence" value="ECO:0007669"/>
    <property type="project" value="InterPro"/>
</dbReference>
<reference evidence="6 7" key="1">
    <citation type="submission" date="2020-08" db="EMBL/GenBank/DDBJ databases">
        <title>Genomic Encyclopedia of Type Strains, Phase IV (KMG-IV): sequencing the most valuable type-strain genomes for metagenomic binning, comparative biology and taxonomic classification.</title>
        <authorList>
            <person name="Goeker M."/>
        </authorList>
    </citation>
    <scope>NUCLEOTIDE SEQUENCE [LARGE SCALE GENOMIC DNA]</scope>
    <source>
        <strain evidence="6 7">DSM 103462</strain>
    </source>
</reference>
<feature type="domain" description="Peptidase S26" evidence="5">
    <location>
        <begin position="20"/>
        <end position="175"/>
    </location>
</feature>
<dbReference type="NCBIfam" id="TIGR02227">
    <property type="entry name" value="sigpep_I_bact"/>
    <property type="match status" value="1"/>
</dbReference>
<comment type="similarity">
    <text evidence="1 4">Belongs to the peptidase S26 family.</text>
</comment>
<keyword evidence="4 6" id="KW-0378">Hydrolase</keyword>
<dbReference type="GO" id="GO:0009003">
    <property type="term" value="F:signal peptidase activity"/>
    <property type="evidence" value="ECO:0007669"/>
    <property type="project" value="UniProtKB-EC"/>
</dbReference>
<dbReference type="EMBL" id="JACHFQ010000005">
    <property type="protein sequence ID" value="MBB5226518.1"/>
    <property type="molecule type" value="Genomic_DNA"/>
</dbReference>
<keyword evidence="7" id="KW-1185">Reference proteome</keyword>
<protein>
    <recommendedName>
        <fullName evidence="2 4">Signal peptidase I</fullName>
        <ecNumber evidence="4">3.4.21.89</ecNumber>
    </recommendedName>
</protein>
<comment type="caution">
    <text evidence="6">The sequence shown here is derived from an EMBL/GenBank/DDBJ whole genome shotgun (WGS) entry which is preliminary data.</text>
</comment>
<dbReference type="InterPro" id="IPR019533">
    <property type="entry name" value="Peptidase_S26"/>
</dbReference>
<organism evidence="6 7">
    <name type="scientific">Treponema ruminis</name>
    <dbReference type="NCBI Taxonomy" id="744515"/>
    <lineage>
        <taxon>Bacteria</taxon>
        <taxon>Pseudomonadati</taxon>
        <taxon>Spirochaetota</taxon>
        <taxon>Spirochaetia</taxon>
        <taxon>Spirochaetales</taxon>
        <taxon>Treponemataceae</taxon>
        <taxon>Treponema</taxon>
    </lineage>
</organism>
<dbReference type="InterPro" id="IPR036286">
    <property type="entry name" value="LexA/Signal_pep-like_sf"/>
</dbReference>